<feature type="region of interest" description="Disordered" evidence="8">
    <location>
        <begin position="31"/>
        <end position="54"/>
    </location>
</feature>
<keyword evidence="5" id="KW-1133">Transmembrane helix</keyword>
<evidence type="ECO:0000256" key="8">
    <source>
        <dbReference type="SAM" id="MobiDB-lite"/>
    </source>
</evidence>
<dbReference type="KEGG" id="asau:88175789"/>
<dbReference type="RefSeq" id="XP_062879722.1">
    <property type="nucleotide sequence ID" value="XM_063023652.1"/>
</dbReference>
<protein>
    <recommendedName>
        <fullName evidence="11">I-AAA protease complex subunit Mgr1</fullName>
    </recommendedName>
</protein>
<evidence type="ECO:0000256" key="1">
    <source>
        <dbReference type="ARBA" id="ARBA00004448"/>
    </source>
</evidence>
<name>A0AAX4HFH4_9ASCO</name>
<dbReference type="GeneID" id="88175789"/>
<organism evidence="9 10">
    <name type="scientific">Australozyma saopauloensis</name>
    <dbReference type="NCBI Taxonomy" id="291208"/>
    <lineage>
        <taxon>Eukaryota</taxon>
        <taxon>Fungi</taxon>
        <taxon>Dikarya</taxon>
        <taxon>Ascomycota</taxon>
        <taxon>Saccharomycotina</taxon>
        <taxon>Pichiomycetes</taxon>
        <taxon>Metschnikowiaceae</taxon>
        <taxon>Australozyma</taxon>
    </lineage>
</organism>
<dbReference type="InterPro" id="IPR013911">
    <property type="entry name" value="i-AAA_Mgr1"/>
</dbReference>
<dbReference type="AlphaFoldDB" id="A0AAX4HFH4"/>
<proteinExistence type="inferred from homology"/>
<dbReference type="GO" id="GO:0005743">
    <property type="term" value="C:mitochondrial inner membrane"/>
    <property type="evidence" value="ECO:0007669"/>
    <property type="project" value="UniProtKB-SubCell"/>
</dbReference>
<evidence type="ECO:0008006" key="11">
    <source>
        <dbReference type="Google" id="ProtNLM"/>
    </source>
</evidence>
<evidence type="ECO:0000313" key="10">
    <source>
        <dbReference type="Proteomes" id="UP001338582"/>
    </source>
</evidence>
<dbReference type="Pfam" id="PF08602">
    <property type="entry name" value="Mgr1"/>
    <property type="match status" value="1"/>
</dbReference>
<gene>
    <name evidence="9" type="ORF">PUMCH_004729</name>
</gene>
<reference evidence="9 10" key="1">
    <citation type="submission" date="2023-10" db="EMBL/GenBank/DDBJ databases">
        <title>Draft Genome Sequence of Candida saopaulonensis from a very Premature Infant with Sepsis.</title>
        <authorList>
            <person name="Ning Y."/>
            <person name="Dai R."/>
            <person name="Xiao M."/>
            <person name="Xu Y."/>
            <person name="Yan Q."/>
            <person name="Zhang L."/>
        </authorList>
    </citation>
    <scope>NUCLEOTIDE SEQUENCE [LARGE SCALE GENOMIC DNA]</scope>
    <source>
        <strain evidence="9 10">19XY460</strain>
    </source>
</reference>
<dbReference type="Proteomes" id="UP001338582">
    <property type="component" value="Chromosome 6"/>
</dbReference>
<keyword evidence="6" id="KW-0496">Mitochondrion</keyword>
<evidence type="ECO:0000313" key="9">
    <source>
        <dbReference type="EMBL" id="WPK27344.1"/>
    </source>
</evidence>
<evidence type="ECO:0000256" key="3">
    <source>
        <dbReference type="ARBA" id="ARBA00022692"/>
    </source>
</evidence>
<comment type="similarity">
    <text evidence="2">Belongs to the MGR1 family.</text>
</comment>
<sequence length="335" mass="37694">MDRHPYLTNNLSPLNSSFLADLDQKLTLAKMNGTSSGSDSEGAKGKGPNGAGSKPSIEMKDLFNGLLPHNPSVGLRFLTPIVPAADNRPALYMVATAQLFLGLLWMTRRVPRVFELQLRSRLTSAVRFMAGSTAVLLSGLEYSRLLLPYDPWAEEARHWRKWAIKKGQKPSWWFGGIWFYSPMLMSEWKTKTSAWLENTANALDSDEHPTLASSKDSGMLTGISIGPHATLKAGESSTYDDIYQNLRRINASKLEKALREELVNVTELNKAERIDRILEGKGPVYLNEEYIKPNITLGNQELETEDDFEMAWANFEPWDELGQETDFDVRLIPRS</sequence>
<accession>A0AAX4HFH4</accession>
<evidence type="ECO:0000256" key="5">
    <source>
        <dbReference type="ARBA" id="ARBA00022989"/>
    </source>
</evidence>
<evidence type="ECO:0000256" key="7">
    <source>
        <dbReference type="ARBA" id="ARBA00023136"/>
    </source>
</evidence>
<keyword evidence="3" id="KW-0812">Transmembrane</keyword>
<keyword evidence="7" id="KW-0472">Membrane</keyword>
<comment type="subcellular location">
    <subcellularLocation>
        <location evidence="1">Mitochondrion inner membrane</location>
        <topology evidence="1">Multi-pass membrane protein</topology>
    </subcellularLocation>
</comment>
<evidence type="ECO:0000256" key="6">
    <source>
        <dbReference type="ARBA" id="ARBA00023128"/>
    </source>
</evidence>
<evidence type="ECO:0000256" key="4">
    <source>
        <dbReference type="ARBA" id="ARBA00022792"/>
    </source>
</evidence>
<dbReference type="EMBL" id="CP138899">
    <property type="protein sequence ID" value="WPK27344.1"/>
    <property type="molecule type" value="Genomic_DNA"/>
</dbReference>
<keyword evidence="4" id="KW-0999">Mitochondrion inner membrane</keyword>
<evidence type="ECO:0000256" key="2">
    <source>
        <dbReference type="ARBA" id="ARBA00009782"/>
    </source>
</evidence>
<keyword evidence="10" id="KW-1185">Reference proteome</keyword>